<reference evidence="2" key="2">
    <citation type="submission" date="2023-02" db="EMBL/GenBank/DDBJ databases">
        <authorList>
            <person name="Swenson N.G."/>
            <person name="Wegrzyn J.L."/>
            <person name="Mcevoy S.L."/>
        </authorList>
    </citation>
    <scope>NUCLEOTIDE SEQUENCE</scope>
    <source>
        <strain evidence="2">91603</strain>
        <tissue evidence="2">Leaf</tissue>
    </source>
</reference>
<organism evidence="2 3">
    <name type="scientific">Acer negundo</name>
    <name type="common">Box elder</name>
    <dbReference type="NCBI Taxonomy" id="4023"/>
    <lineage>
        <taxon>Eukaryota</taxon>
        <taxon>Viridiplantae</taxon>
        <taxon>Streptophyta</taxon>
        <taxon>Embryophyta</taxon>
        <taxon>Tracheophyta</taxon>
        <taxon>Spermatophyta</taxon>
        <taxon>Magnoliopsida</taxon>
        <taxon>eudicotyledons</taxon>
        <taxon>Gunneridae</taxon>
        <taxon>Pentapetalae</taxon>
        <taxon>rosids</taxon>
        <taxon>malvids</taxon>
        <taxon>Sapindales</taxon>
        <taxon>Sapindaceae</taxon>
        <taxon>Hippocastanoideae</taxon>
        <taxon>Acereae</taxon>
        <taxon>Acer</taxon>
    </lineage>
</organism>
<feature type="domain" description="GAG-pre-integrase" evidence="1">
    <location>
        <begin position="5"/>
        <end position="54"/>
    </location>
</feature>
<dbReference type="EMBL" id="JAJSOW010000103">
    <property type="protein sequence ID" value="KAI9173491.1"/>
    <property type="molecule type" value="Genomic_DNA"/>
</dbReference>
<dbReference type="Proteomes" id="UP001064489">
    <property type="component" value="Chromosome 8"/>
</dbReference>
<accession>A0AAD5IPN9</accession>
<comment type="caution">
    <text evidence="2">The sequence shown here is derived from an EMBL/GenBank/DDBJ whole genome shotgun (WGS) entry which is preliminary data.</text>
</comment>
<keyword evidence="3" id="KW-1185">Reference proteome</keyword>
<evidence type="ECO:0000313" key="3">
    <source>
        <dbReference type="Proteomes" id="UP001064489"/>
    </source>
</evidence>
<dbReference type="AlphaFoldDB" id="A0AAD5IPN9"/>
<gene>
    <name evidence="2" type="ORF">LWI28_002131</name>
</gene>
<dbReference type="Pfam" id="PF13976">
    <property type="entry name" value="gag_pre-integrs"/>
    <property type="match status" value="1"/>
</dbReference>
<evidence type="ECO:0000259" key="1">
    <source>
        <dbReference type="Pfam" id="PF13976"/>
    </source>
</evidence>
<name>A0AAD5IPN9_ACENE</name>
<protein>
    <recommendedName>
        <fullName evidence="1">GAG-pre-integrase domain-containing protein</fullName>
    </recommendedName>
</protein>
<evidence type="ECO:0000313" key="2">
    <source>
        <dbReference type="EMBL" id="KAI9173491.1"/>
    </source>
</evidence>
<dbReference type="InterPro" id="IPR025724">
    <property type="entry name" value="GAG-pre-integrase_dom"/>
</dbReference>
<proteinExistence type="predicted"/>
<reference evidence="2" key="1">
    <citation type="journal article" date="2022" name="Plant J.">
        <title>Strategies of tolerance reflected in two North American maple genomes.</title>
        <authorList>
            <person name="McEvoy S.L."/>
            <person name="Sezen U.U."/>
            <person name="Trouern-Trend A."/>
            <person name="McMahon S.M."/>
            <person name="Schaberg P.G."/>
            <person name="Yang J."/>
            <person name="Wegrzyn J.L."/>
            <person name="Swenson N.G."/>
        </authorList>
    </citation>
    <scope>NUCLEOTIDE SEQUENCE</scope>
    <source>
        <strain evidence="2">91603</strain>
    </source>
</reference>
<sequence>MTHECNKLDLWHQPLGHMNFKDLKKLENGSIVRGLPSFSRKLESVCEPCQLGKQIKVSHKKSTSMATNKPLELVHIAINLINEHTRKSWIKKYDVKNVLSHSSKYVSNDNSLNVVHGNDNYVKKNVKKIWLKKSVSHDHMHSLDNIFVNSNNDVFNMRNIFIEKIVDNLSSRYNVAMRNDHDGLCVCAPKTKWVKGECSYN</sequence>